<proteinExistence type="predicted"/>
<accession>A0AAE4R2X3</accession>
<evidence type="ECO:0000313" key="1">
    <source>
        <dbReference type="EMBL" id="MDV6300532.1"/>
    </source>
</evidence>
<comment type="caution">
    <text evidence="1">The sequence shown here is derived from an EMBL/GenBank/DDBJ whole genome shotgun (WGS) entry which is preliminary data.</text>
</comment>
<organism evidence="1 2">
    <name type="scientific">Dietzia maris</name>
    <dbReference type="NCBI Taxonomy" id="37915"/>
    <lineage>
        <taxon>Bacteria</taxon>
        <taxon>Bacillati</taxon>
        <taxon>Actinomycetota</taxon>
        <taxon>Actinomycetes</taxon>
        <taxon>Mycobacteriales</taxon>
        <taxon>Dietziaceae</taxon>
        <taxon>Dietzia</taxon>
    </lineage>
</organism>
<dbReference type="EMBL" id="JAWLKJ010000004">
    <property type="protein sequence ID" value="MDV6300532.1"/>
    <property type="molecule type" value="Genomic_DNA"/>
</dbReference>
<name>A0AAE4R2X3_9ACTN</name>
<dbReference type="GeneID" id="97418714"/>
<sequence length="52" mass="4898">MGSIETFLPGLATGSAAVNTGSQVVDGGADLAANVLGFFAGLVGTVTDALGS</sequence>
<dbReference type="AlphaFoldDB" id="A0AAE4R2X3"/>
<dbReference type="RefSeq" id="WP_182616812.1">
    <property type="nucleotide sequence ID" value="NZ_JAWLKJ010000004.1"/>
</dbReference>
<dbReference type="Proteomes" id="UP001185873">
    <property type="component" value="Unassembled WGS sequence"/>
</dbReference>
<gene>
    <name evidence="1" type="ORF">R3P82_15595</name>
</gene>
<reference evidence="1" key="1">
    <citation type="submission" date="2023-10" db="EMBL/GenBank/DDBJ databases">
        <title>Development of a sustainable strategy for remediation of hydrocarbon-contaminated territories based on the waste exchange concept.</title>
        <authorList>
            <person name="Krivoruchko A."/>
        </authorList>
    </citation>
    <scope>NUCLEOTIDE SEQUENCE</scope>
    <source>
        <strain evidence="1">IEGM 1175</strain>
    </source>
</reference>
<evidence type="ECO:0000313" key="2">
    <source>
        <dbReference type="Proteomes" id="UP001185873"/>
    </source>
</evidence>
<protein>
    <submittedName>
        <fullName evidence="1">Uncharacterized protein</fullName>
    </submittedName>
</protein>